<protein>
    <submittedName>
        <fullName evidence="1">Uncharacterized protein</fullName>
    </submittedName>
</protein>
<dbReference type="Proteomes" id="UP001153332">
    <property type="component" value="Unassembled WGS sequence"/>
</dbReference>
<gene>
    <name evidence="1" type="ORF">O1611_g4721</name>
</gene>
<proteinExistence type="predicted"/>
<dbReference type="EMBL" id="JAPUUL010000920">
    <property type="protein sequence ID" value="KAJ8128910.1"/>
    <property type="molecule type" value="Genomic_DNA"/>
</dbReference>
<accession>A0ACC2JN63</accession>
<evidence type="ECO:0000313" key="1">
    <source>
        <dbReference type="EMBL" id="KAJ8128910.1"/>
    </source>
</evidence>
<keyword evidence="2" id="KW-1185">Reference proteome</keyword>
<name>A0ACC2JN63_9PEZI</name>
<comment type="caution">
    <text evidence="1">The sequence shown here is derived from an EMBL/GenBank/DDBJ whole genome shotgun (WGS) entry which is preliminary data.</text>
</comment>
<evidence type="ECO:0000313" key="2">
    <source>
        <dbReference type="Proteomes" id="UP001153332"/>
    </source>
</evidence>
<organism evidence="1 2">
    <name type="scientific">Lasiodiplodia mahajangana</name>
    <dbReference type="NCBI Taxonomy" id="1108764"/>
    <lineage>
        <taxon>Eukaryota</taxon>
        <taxon>Fungi</taxon>
        <taxon>Dikarya</taxon>
        <taxon>Ascomycota</taxon>
        <taxon>Pezizomycotina</taxon>
        <taxon>Dothideomycetes</taxon>
        <taxon>Dothideomycetes incertae sedis</taxon>
        <taxon>Botryosphaeriales</taxon>
        <taxon>Botryosphaeriaceae</taxon>
        <taxon>Lasiodiplodia</taxon>
    </lineage>
</organism>
<sequence length="82" mass="8878">MREGELSPAHAPALSDAPIPPTASSGATPLLRLPFPSSTPGNESIWRNSGPYYSSDYLIAWPRAHKDVPRSGDIILMLSLDY</sequence>
<reference evidence="1" key="1">
    <citation type="submission" date="2022-12" db="EMBL/GenBank/DDBJ databases">
        <title>Genome Sequence of Lasiodiplodia mahajangana.</title>
        <authorList>
            <person name="Buettner E."/>
        </authorList>
    </citation>
    <scope>NUCLEOTIDE SEQUENCE</scope>
    <source>
        <strain evidence="1">VT137</strain>
    </source>
</reference>